<proteinExistence type="predicted"/>
<keyword evidence="2" id="KW-1185">Reference proteome</keyword>
<accession>A0A1Y1V175</accession>
<protein>
    <submittedName>
        <fullName evidence="1">Uncharacterized protein</fullName>
    </submittedName>
</protein>
<sequence>MVSIQSPVNKKYPLSFNYINIKSNDKKAIKKALKINKIKKRNKHMLFEMYKSDNDFVGKTEENFSQLKRNAYSFSQCEEDVIPKTQNNIERGLRRSESLMSESSYYKISETYPTDKKEENDSFDFQYGTLFENEKVKVCVSNFLSNWSTFISDIDGGNSIKEQNENANEEKNKFSTSFTQETVLNNSGYLTPTSQKDDECFYESFTALEKNEVLSENEVSTEEEEEIFIRNSPIVIDDIDDICPFDNDLNEDERIRNILNSEVLPNDYIGKIPYIPEKPIGSFGRLMRKYRF</sequence>
<name>A0A1Y1V175_9FUNG</name>
<dbReference type="EMBL" id="MCFH01000046">
    <property type="protein sequence ID" value="ORX44388.1"/>
    <property type="molecule type" value="Genomic_DNA"/>
</dbReference>
<comment type="caution">
    <text evidence="1">The sequence shown here is derived from an EMBL/GenBank/DDBJ whole genome shotgun (WGS) entry which is preliminary data.</text>
</comment>
<evidence type="ECO:0000313" key="2">
    <source>
        <dbReference type="Proteomes" id="UP000193719"/>
    </source>
</evidence>
<reference evidence="1 2" key="2">
    <citation type="submission" date="2016-08" db="EMBL/GenBank/DDBJ databases">
        <title>Pervasive Adenine N6-methylation of Active Genes in Fungi.</title>
        <authorList>
            <consortium name="DOE Joint Genome Institute"/>
            <person name="Mondo S.J."/>
            <person name="Dannebaum R.O."/>
            <person name="Kuo R.C."/>
            <person name="Labutti K."/>
            <person name="Haridas S."/>
            <person name="Kuo A."/>
            <person name="Salamov A."/>
            <person name="Ahrendt S.R."/>
            <person name="Lipzen A."/>
            <person name="Sullivan W."/>
            <person name="Andreopoulos W.B."/>
            <person name="Clum A."/>
            <person name="Lindquist E."/>
            <person name="Daum C."/>
            <person name="Ramamoorthy G.K."/>
            <person name="Gryganskyi A."/>
            <person name="Culley D."/>
            <person name="Magnuson J.K."/>
            <person name="James T.Y."/>
            <person name="O'Malley M.A."/>
            <person name="Stajich J.E."/>
            <person name="Spatafora J.W."/>
            <person name="Visel A."/>
            <person name="Grigoriev I.V."/>
        </authorList>
    </citation>
    <scope>NUCLEOTIDE SEQUENCE [LARGE SCALE GENOMIC DNA]</scope>
    <source>
        <strain evidence="2">finn</strain>
    </source>
</reference>
<reference evidence="1 2" key="1">
    <citation type="submission" date="2016-08" db="EMBL/GenBank/DDBJ databases">
        <title>Genomes of anaerobic fungi encode conserved fungal cellulosomes for biomass hydrolysis.</title>
        <authorList>
            <consortium name="DOE Joint Genome Institute"/>
            <person name="Haitjema C.H."/>
            <person name="Gilmore S.P."/>
            <person name="Henske J.K."/>
            <person name="Solomon K.V."/>
            <person name="De Groot R."/>
            <person name="Kuo A."/>
            <person name="Mondo S.J."/>
            <person name="Salamov A.A."/>
            <person name="Labutti K."/>
            <person name="Zhao Z."/>
            <person name="Chiniquy J."/>
            <person name="Barry K."/>
            <person name="Brewer H.M."/>
            <person name="Purvine S.O."/>
            <person name="Wright A.T."/>
            <person name="Boxma B."/>
            <person name="Van Alen T."/>
            <person name="Hackstein J.H."/>
            <person name="Baker S.E."/>
            <person name="Grigoriev I.V."/>
            <person name="O'Malley M.A."/>
        </authorList>
    </citation>
    <scope>NUCLEOTIDE SEQUENCE [LARGE SCALE GENOMIC DNA]</scope>
    <source>
        <strain evidence="2">finn</strain>
    </source>
</reference>
<evidence type="ECO:0000313" key="1">
    <source>
        <dbReference type="EMBL" id="ORX44388.1"/>
    </source>
</evidence>
<dbReference type="Proteomes" id="UP000193719">
    <property type="component" value="Unassembled WGS sequence"/>
</dbReference>
<organism evidence="1 2">
    <name type="scientific">Piromyces finnis</name>
    <dbReference type="NCBI Taxonomy" id="1754191"/>
    <lineage>
        <taxon>Eukaryota</taxon>
        <taxon>Fungi</taxon>
        <taxon>Fungi incertae sedis</taxon>
        <taxon>Chytridiomycota</taxon>
        <taxon>Chytridiomycota incertae sedis</taxon>
        <taxon>Neocallimastigomycetes</taxon>
        <taxon>Neocallimastigales</taxon>
        <taxon>Neocallimastigaceae</taxon>
        <taxon>Piromyces</taxon>
    </lineage>
</organism>
<dbReference type="OrthoDB" id="2156670at2759"/>
<dbReference type="AlphaFoldDB" id="A0A1Y1V175"/>
<gene>
    <name evidence="1" type="ORF">BCR36DRAFT_129170</name>
</gene>